<feature type="disulfide bond" evidence="13">
    <location>
        <begin position="37"/>
        <end position="222"/>
    </location>
</feature>
<dbReference type="CDD" id="cd14487">
    <property type="entry name" value="AlgX_C"/>
    <property type="match status" value="1"/>
</dbReference>
<accession>A0A2T5P929</accession>
<keyword evidence="6 14" id="KW-0732">Signal</keyword>
<dbReference type="Proteomes" id="UP000244064">
    <property type="component" value="Unassembled WGS sequence"/>
</dbReference>
<evidence type="ECO:0000313" key="16">
    <source>
        <dbReference type="EMBL" id="PTU74227.1"/>
    </source>
</evidence>
<feature type="active site" evidence="12">
    <location>
        <position position="167"/>
    </location>
</feature>
<organism evidence="16 17">
    <name type="scientific">Pseudomonas mangrovi</name>
    <dbReference type="NCBI Taxonomy" id="2161748"/>
    <lineage>
        <taxon>Bacteria</taxon>
        <taxon>Pseudomonadati</taxon>
        <taxon>Pseudomonadota</taxon>
        <taxon>Gammaproteobacteria</taxon>
        <taxon>Pseudomonadales</taxon>
        <taxon>Pseudomonadaceae</taxon>
        <taxon>Pseudomonas</taxon>
    </lineage>
</organism>
<comment type="pathway">
    <text evidence="2">Glycan biosynthesis; alginate biosynthesis.</text>
</comment>
<evidence type="ECO:0000256" key="8">
    <source>
        <dbReference type="ARBA" id="ARBA00022841"/>
    </source>
</evidence>
<comment type="similarity">
    <text evidence="3">Belongs to the AlgX family.</text>
</comment>
<keyword evidence="7" id="KW-0574">Periplasm</keyword>
<dbReference type="Gene3D" id="2.60.120.1380">
    <property type="entry name" value="C-terminal carbohydrate-binding module"/>
    <property type="match status" value="1"/>
</dbReference>
<protein>
    <recommendedName>
        <fullName evidence="4">Alginate biosynthesis protein AlgX</fullName>
    </recommendedName>
    <alternativeName>
        <fullName evidence="11">Probable alginate O-acetyltransferase AlgX</fullName>
    </alternativeName>
</protein>
<gene>
    <name evidence="16" type="ORF">DBO85_08970</name>
</gene>
<name>A0A2T5P929_9PSED</name>
<comment type="caution">
    <text evidence="16">The sequence shown here is derived from an EMBL/GenBank/DDBJ whole genome shotgun (WGS) entry which is preliminary data.</text>
</comment>
<feature type="active site" description="Proton acceptor" evidence="12">
    <location>
        <position position="169"/>
    </location>
</feature>
<keyword evidence="10" id="KW-0012">Acyltransferase</keyword>
<dbReference type="EMBL" id="QASN01000017">
    <property type="protein sequence ID" value="PTU74227.1"/>
    <property type="molecule type" value="Genomic_DNA"/>
</dbReference>
<dbReference type="GO" id="GO:0042121">
    <property type="term" value="P:alginic acid biosynthetic process"/>
    <property type="evidence" value="ECO:0007669"/>
    <property type="project" value="UniProtKB-UniPathway"/>
</dbReference>
<feature type="domain" description="AlgX/AlgJ SGNH hydrolase-like" evidence="15">
    <location>
        <begin position="58"/>
        <end position="324"/>
    </location>
</feature>
<evidence type="ECO:0000256" key="1">
    <source>
        <dbReference type="ARBA" id="ARBA00004418"/>
    </source>
</evidence>
<dbReference type="AlphaFoldDB" id="A0A2T5P929"/>
<evidence type="ECO:0000256" key="10">
    <source>
        <dbReference type="ARBA" id="ARBA00023315"/>
    </source>
</evidence>
<evidence type="ECO:0000256" key="3">
    <source>
        <dbReference type="ARBA" id="ARBA00006553"/>
    </source>
</evidence>
<sequence length="465" mass="52204">MNLSLRLLAAFIATLSSLPSMAAEQEPPCLDLSCLVCPAAADPDKYEGGAMGMVRHLALGKDQWLFRSEVDFDADFGVPAAMEPELRRLLRTFRDRGSDVMFAIQPTRGMMHRDKILADHAYGFDYPKARRNLEHFLAQLRRSGALVPDILPLVDHPPEQEYFFRRDTHWTPAGAQASARLTADAIRALPYYPALEKKQFRTEPGVTIVNYGALDIALARLCRNGFGHQYLRGYRTVPVVEDAAALFDEQPDAQVVLTGTSNSAARDEEIRHYNFDGYLKEYTQLDVLNFAMQGAGEYGALLEYLHSPEYDSDRPPRLLVWELPASYRLDSPAMYRQLIPAIEGGCSKAKVLRAQHSDLPRMAVGERAEILNNSGAGRLEFTGQDGFLELRLADKNLRDFYLISYYDNGERDKVRIRRPAVVSGGLYHLELSRAANLRQANLLSVLLEPNQVLEAPSTLEVQLCQ</sequence>
<reference evidence="16 17" key="1">
    <citation type="submission" date="2018-04" db="EMBL/GenBank/DDBJ databases">
        <title>Pseudomonas sp. nov., isolated from mangrove soil.</title>
        <authorList>
            <person name="Chen C."/>
        </authorList>
    </citation>
    <scope>NUCLEOTIDE SEQUENCE [LARGE SCALE GENOMIC DNA]</scope>
    <source>
        <strain evidence="16 17">TC-11</strain>
    </source>
</reference>
<dbReference type="InterPro" id="IPR031798">
    <property type="entry name" value="AlgX_C"/>
</dbReference>
<dbReference type="InterPro" id="IPR038639">
    <property type="entry name" value="AlgX_C_sf"/>
</dbReference>
<dbReference type="InterPro" id="IPR031811">
    <property type="entry name" value="ALGX/ALGJ_SGNH-like"/>
</dbReference>
<evidence type="ECO:0000256" key="9">
    <source>
        <dbReference type="ARBA" id="ARBA00023157"/>
    </source>
</evidence>
<dbReference type="UniPathway" id="UPA00286"/>
<evidence type="ECO:0000256" key="5">
    <source>
        <dbReference type="ARBA" id="ARBA00022679"/>
    </source>
</evidence>
<dbReference type="RefSeq" id="WP_108106927.1">
    <property type="nucleotide sequence ID" value="NZ_QASN01000017.1"/>
</dbReference>
<dbReference type="OrthoDB" id="6773032at2"/>
<evidence type="ECO:0000313" key="17">
    <source>
        <dbReference type="Proteomes" id="UP000244064"/>
    </source>
</evidence>
<feature type="active site" description="Nucleophile" evidence="12">
    <location>
        <position position="261"/>
    </location>
</feature>
<dbReference type="GO" id="GO:0016746">
    <property type="term" value="F:acyltransferase activity"/>
    <property type="evidence" value="ECO:0007669"/>
    <property type="project" value="UniProtKB-KW"/>
</dbReference>
<keyword evidence="9 13" id="KW-1015">Disulfide bond</keyword>
<feature type="signal peptide" evidence="14">
    <location>
        <begin position="1"/>
        <end position="22"/>
    </location>
</feature>
<dbReference type="GO" id="GO:0042597">
    <property type="term" value="C:periplasmic space"/>
    <property type="evidence" value="ECO:0007669"/>
    <property type="project" value="UniProtKB-SubCell"/>
</dbReference>
<feature type="disulfide bond" evidence="13">
    <location>
        <begin position="346"/>
        <end position="464"/>
    </location>
</feature>
<dbReference type="InterPro" id="IPR034655">
    <property type="entry name" value="AlgX_N"/>
</dbReference>
<dbReference type="CDD" id="cd14441">
    <property type="entry name" value="AlgX_N"/>
    <property type="match status" value="1"/>
</dbReference>
<proteinExistence type="inferred from homology"/>
<evidence type="ECO:0000256" key="7">
    <source>
        <dbReference type="ARBA" id="ARBA00022764"/>
    </source>
</evidence>
<evidence type="ECO:0000256" key="11">
    <source>
        <dbReference type="ARBA" id="ARBA00032384"/>
    </source>
</evidence>
<evidence type="ECO:0000256" key="6">
    <source>
        <dbReference type="ARBA" id="ARBA00022729"/>
    </source>
</evidence>
<keyword evidence="8" id="KW-0016">Alginate biosynthesis</keyword>
<evidence type="ECO:0000256" key="14">
    <source>
        <dbReference type="SAM" id="SignalP"/>
    </source>
</evidence>
<keyword evidence="5" id="KW-0808">Transferase</keyword>
<evidence type="ECO:0000256" key="4">
    <source>
        <dbReference type="ARBA" id="ARBA00013937"/>
    </source>
</evidence>
<dbReference type="Pfam" id="PF16822">
    <property type="entry name" value="ALGX"/>
    <property type="match status" value="1"/>
</dbReference>
<evidence type="ECO:0000256" key="13">
    <source>
        <dbReference type="PIRSR" id="PIRSR638639-51"/>
    </source>
</evidence>
<evidence type="ECO:0000256" key="2">
    <source>
        <dbReference type="ARBA" id="ARBA00005182"/>
    </source>
</evidence>
<feature type="chain" id="PRO_5015427619" description="Alginate biosynthesis protein AlgX" evidence="14">
    <location>
        <begin position="23"/>
        <end position="465"/>
    </location>
</feature>
<evidence type="ECO:0000256" key="12">
    <source>
        <dbReference type="PIRSR" id="PIRSR638639-50"/>
    </source>
</evidence>
<comment type="subcellular location">
    <subcellularLocation>
        <location evidence="1">Periplasm</location>
    </subcellularLocation>
</comment>
<keyword evidence="17" id="KW-1185">Reference proteome</keyword>
<evidence type="ECO:0000259" key="15">
    <source>
        <dbReference type="Pfam" id="PF16822"/>
    </source>
</evidence>